<evidence type="ECO:0000256" key="4">
    <source>
        <dbReference type="ARBA" id="ARBA00022827"/>
    </source>
</evidence>
<keyword evidence="5" id="KW-0560">Oxidoreductase</keyword>
<dbReference type="InterPro" id="IPR012951">
    <property type="entry name" value="BBE"/>
</dbReference>
<dbReference type="InterPro" id="IPR016166">
    <property type="entry name" value="FAD-bd_PCMH"/>
</dbReference>
<reference evidence="8 9" key="2">
    <citation type="journal article" date="2020" name="Front. Microbiol.">
        <title>Genetic Organization of the aprX-lipA2 Operon Affects the Proteolytic Potential of Pseudomonas Species in Milk.</title>
        <authorList>
            <person name="Maier C."/>
            <person name="Huptas C."/>
            <person name="von Neubeck M."/>
            <person name="Scherer S."/>
            <person name="Wenning M."/>
            <person name="Lucking G."/>
        </authorList>
    </citation>
    <scope>NUCLEOTIDE SEQUENCE [LARGE SCALE GENOMIC DNA]</scope>
    <source>
        <strain evidence="8 9">G4779</strain>
    </source>
</reference>
<dbReference type="InterPro" id="IPR050416">
    <property type="entry name" value="FAD-linked_Oxidoreductase"/>
</dbReference>
<comment type="cofactor">
    <cofactor evidence="1">
        <name>FAD</name>
        <dbReference type="ChEBI" id="CHEBI:57692"/>
    </cofactor>
</comment>
<comment type="similarity">
    <text evidence="2">Belongs to the oxygen-dependent FAD-linked oxidoreductase family.</text>
</comment>
<evidence type="ECO:0000256" key="2">
    <source>
        <dbReference type="ARBA" id="ARBA00005466"/>
    </source>
</evidence>
<evidence type="ECO:0000313" key="8">
    <source>
        <dbReference type="EMBL" id="NNA95642.1"/>
    </source>
</evidence>
<dbReference type="EMBL" id="WKED01000017">
    <property type="protein sequence ID" value="MCF5107541.1"/>
    <property type="molecule type" value="Genomic_DNA"/>
</dbReference>
<name>A0A7Y1QLK0_9PSED</name>
<keyword evidence="4" id="KW-0274">FAD</keyword>
<accession>A0A7Y1QLK0</accession>
<organism evidence="8 9">
    <name type="scientific">Pseudomonas gessardii</name>
    <dbReference type="NCBI Taxonomy" id="78544"/>
    <lineage>
        <taxon>Bacteria</taxon>
        <taxon>Pseudomonadati</taxon>
        <taxon>Pseudomonadota</taxon>
        <taxon>Gammaproteobacteria</taxon>
        <taxon>Pseudomonadales</taxon>
        <taxon>Pseudomonadaceae</taxon>
        <taxon>Pseudomonas</taxon>
    </lineage>
</organism>
<dbReference type="Proteomes" id="UP000814003">
    <property type="component" value="Unassembled WGS sequence"/>
</dbReference>
<dbReference type="InterPro" id="IPR006094">
    <property type="entry name" value="Oxid_FAD_bind_N"/>
</dbReference>
<keyword evidence="10" id="KW-1185">Reference proteome</keyword>
<dbReference type="RefSeq" id="WP_099170843.1">
    <property type="nucleotide sequence ID" value="NZ_JAAQYN010000013.1"/>
</dbReference>
<dbReference type="PROSITE" id="PS51387">
    <property type="entry name" value="FAD_PCMH"/>
    <property type="match status" value="1"/>
</dbReference>
<dbReference type="Proteomes" id="UP000542111">
    <property type="component" value="Unassembled WGS sequence"/>
</dbReference>
<evidence type="ECO:0000256" key="3">
    <source>
        <dbReference type="ARBA" id="ARBA00022630"/>
    </source>
</evidence>
<gene>
    <name evidence="7" type="ORF">GIW56_11880</name>
    <name evidence="8" type="ORF">HBO33_10715</name>
</gene>
<dbReference type="SUPFAM" id="SSF56176">
    <property type="entry name" value="FAD-binding/transporter-associated domain-like"/>
    <property type="match status" value="1"/>
</dbReference>
<dbReference type="Pfam" id="PF01565">
    <property type="entry name" value="FAD_binding_4"/>
    <property type="match status" value="1"/>
</dbReference>
<keyword evidence="3" id="KW-0285">Flavoprotein</keyword>
<dbReference type="EMBL" id="JAAQYP010000013">
    <property type="protein sequence ID" value="NNA95642.1"/>
    <property type="molecule type" value="Genomic_DNA"/>
</dbReference>
<dbReference type="InterPro" id="IPR036318">
    <property type="entry name" value="FAD-bd_PCMH-like_sf"/>
</dbReference>
<evidence type="ECO:0000313" key="7">
    <source>
        <dbReference type="EMBL" id="MCF5107541.1"/>
    </source>
</evidence>
<evidence type="ECO:0000256" key="5">
    <source>
        <dbReference type="ARBA" id="ARBA00023002"/>
    </source>
</evidence>
<dbReference type="Gene3D" id="3.40.462.20">
    <property type="match status" value="1"/>
</dbReference>
<dbReference type="AlphaFoldDB" id="A0A7Y1QLK0"/>
<sequence>MAFDLVTSSDRRHSTLQKGFNLRWPLGNVQGESSPNGASRIYICYSEQDIIDAAAQALALADGRITVRSGGHCYEGFVSNRMPGHPNETLSILDIGRLKTLAYQADGQLRSVLVPEAPYGYQFRVAAGCQNWDTYVALYTAAGKTLPGGSCYSVGAGGHICGGGYGFLSRKYGLTCDWLSGVDILVPNPQGTGLLATHVSRESSDADELDLFAACCGGGGGQFGIITSYYFKALPQAPKEVYWLVLEWDWADLTQAALERLLETYQAWFANNQANANTWGLATKLEMRHQNTGNVTLGIHYVDKDGLLDDLAPFEDFVATMLAAVAVRATESIPPFYVVHLPRSSQAGRTIDSLSSAHQAARRMDWLPFSQSVNGSGDNQRGRYKSAYQKGVFTPQVLSAIWATLTRPDPDKYLTQSLIQIQSFGGCINQPDGPTRAQSSVAQRSSYLKWQPQCYWRDASAEADQAHADWIQGLYFQAFADSQGVPLNDQFEGCYINYPDLDMTYLGGNPANGKNTQWYRIFFPNTIIESRLRRTKKRWDPLNIFRNEMSVPTTP</sequence>
<comment type="caution">
    <text evidence="8">The sequence shown here is derived from an EMBL/GenBank/DDBJ whole genome shotgun (WGS) entry which is preliminary data.</text>
</comment>
<evidence type="ECO:0000259" key="6">
    <source>
        <dbReference type="PROSITE" id="PS51387"/>
    </source>
</evidence>
<dbReference type="GO" id="GO:0016491">
    <property type="term" value="F:oxidoreductase activity"/>
    <property type="evidence" value="ECO:0007669"/>
    <property type="project" value="UniProtKB-KW"/>
</dbReference>
<evidence type="ECO:0000313" key="9">
    <source>
        <dbReference type="Proteomes" id="UP000542111"/>
    </source>
</evidence>
<dbReference type="GO" id="GO:0071949">
    <property type="term" value="F:FAD binding"/>
    <property type="evidence" value="ECO:0007669"/>
    <property type="project" value="InterPro"/>
</dbReference>
<dbReference type="InterPro" id="IPR016169">
    <property type="entry name" value="FAD-bd_PCMH_sub2"/>
</dbReference>
<protein>
    <submittedName>
        <fullName evidence="7">FAD-binding protein</fullName>
    </submittedName>
    <submittedName>
        <fullName evidence="8">FAD-dependent oxidoreductase</fullName>
    </submittedName>
</protein>
<reference evidence="7 10" key="1">
    <citation type="submission" date="2019-11" db="EMBL/GenBank/DDBJ databases">
        <title>Epiphytic Pseudomonas syringae from cherry orchards.</title>
        <authorList>
            <person name="Hulin M.T."/>
        </authorList>
    </citation>
    <scope>NUCLEOTIDE SEQUENCE [LARGE SCALE GENOMIC DNA]</scope>
    <source>
        <strain evidence="7 10">PA-6-5B</strain>
    </source>
</reference>
<evidence type="ECO:0000313" key="10">
    <source>
        <dbReference type="Proteomes" id="UP000814003"/>
    </source>
</evidence>
<dbReference type="PANTHER" id="PTHR42973">
    <property type="entry name" value="BINDING OXIDOREDUCTASE, PUTATIVE (AFU_ORTHOLOGUE AFUA_1G17690)-RELATED"/>
    <property type="match status" value="1"/>
</dbReference>
<dbReference type="Pfam" id="PF08031">
    <property type="entry name" value="BBE"/>
    <property type="match status" value="1"/>
</dbReference>
<dbReference type="Gene3D" id="3.30.465.10">
    <property type="match status" value="1"/>
</dbReference>
<feature type="domain" description="FAD-binding PCMH-type" evidence="6">
    <location>
        <begin position="34"/>
        <end position="236"/>
    </location>
</feature>
<evidence type="ECO:0000256" key="1">
    <source>
        <dbReference type="ARBA" id="ARBA00001974"/>
    </source>
</evidence>
<proteinExistence type="inferred from homology"/>
<dbReference type="PANTHER" id="PTHR42973:SF39">
    <property type="entry name" value="FAD-BINDING PCMH-TYPE DOMAIN-CONTAINING PROTEIN"/>
    <property type="match status" value="1"/>
</dbReference>